<comment type="catalytic activity">
    <reaction evidence="1">
        <text>ATP + protein L-histidine = ADP + protein N-phospho-L-histidine.</text>
        <dbReference type="EC" id="2.7.13.3"/>
    </reaction>
</comment>
<dbReference type="PROSITE" id="PS50109">
    <property type="entry name" value="HIS_KIN"/>
    <property type="match status" value="1"/>
</dbReference>
<dbReference type="SUPFAM" id="SSF55874">
    <property type="entry name" value="ATPase domain of HSP90 chaperone/DNA topoisomerase II/histidine kinase"/>
    <property type="match status" value="1"/>
</dbReference>
<evidence type="ECO:0000256" key="6">
    <source>
        <dbReference type="ARBA" id="ARBA00023012"/>
    </source>
</evidence>
<dbReference type="GO" id="GO:0000155">
    <property type="term" value="F:phosphorelay sensor kinase activity"/>
    <property type="evidence" value="ECO:0007669"/>
    <property type="project" value="InterPro"/>
</dbReference>
<dbReference type="SUPFAM" id="SSF47384">
    <property type="entry name" value="Homodimeric domain of signal transducing histidine kinase"/>
    <property type="match status" value="1"/>
</dbReference>
<proteinExistence type="predicted"/>
<feature type="compositionally biased region" description="Polar residues" evidence="7">
    <location>
        <begin position="512"/>
        <end position="531"/>
    </location>
</feature>
<dbReference type="InterPro" id="IPR031621">
    <property type="entry name" value="HisKA_7TM"/>
</dbReference>
<dbReference type="SMART" id="SM00387">
    <property type="entry name" value="HATPase_c"/>
    <property type="match status" value="1"/>
</dbReference>
<dbReference type="Pfam" id="PF16927">
    <property type="entry name" value="HisKA_7TM"/>
    <property type="match status" value="1"/>
</dbReference>
<reference evidence="11" key="1">
    <citation type="submission" date="2016-10" db="EMBL/GenBank/DDBJ databases">
        <authorList>
            <person name="Varghese N."/>
            <person name="Submissions S."/>
        </authorList>
    </citation>
    <scope>NUCLEOTIDE SEQUENCE [LARGE SCALE GENOMIC DNA]</scope>
    <source>
        <strain evidence="11">B4,CECT 8067,JCM 17497</strain>
    </source>
</reference>
<accession>A0A1G9GMY7</accession>
<dbReference type="Proteomes" id="UP000198882">
    <property type="component" value="Unassembled WGS sequence"/>
</dbReference>
<dbReference type="InterPro" id="IPR036097">
    <property type="entry name" value="HisK_dim/P_sf"/>
</dbReference>
<evidence type="ECO:0000256" key="7">
    <source>
        <dbReference type="SAM" id="MobiDB-lite"/>
    </source>
</evidence>
<evidence type="ECO:0000256" key="4">
    <source>
        <dbReference type="ARBA" id="ARBA00022679"/>
    </source>
</evidence>
<feature type="transmembrane region" description="Helical" evidence="8">
    <location>
        <begin position="172"/>
        <end position="192"/>
    </location>
</feature>
<dbReference type="InterPro" id="IPR003594">
    <property type="entry name" value="HATPase_dom"/>
</dbReference>
<feature type="region of interest" description="Disordered" evidence="7">
    <location>
        <begin position="1"/>
        <end position="23"/>
    </location>
</feature>
<feature type="transmembrane region" description="Helical" evidence="8">
    <location>
        <begin position="231"/>
        <end position="253"/>
    </location>
</feature>
<keyword evidence="11" id="KW-1185">Reference proteome</keyword>
<evidence type="ECO:0000313" key="11">
    <source>
        <dbReference type="Proteomes" id="UP000198882"/>
    </source>
</evidence>
<dbReference type="SUPFAM" id="SSF55785">
    <property type="entry name" value="PYP-like sensor domain (PAS domain)"/>
    <property type="match status" value="1"/>
</dbReference>
<feature type="transmembrane region" description="Helical" evidence="8">
    <location>
        <begin position="70"/>
        <end position="87"/>
    </location>
</feature>
<evidence type="ECO:0000256" key="3">
    <source>
        <dbReference type="ARBA" id="ARBA00022553"/>
    </source>
</evidence>
<dbReference type="Pfam" id="PF13188">
    <property type="entry name" value="PAS_8"/>
    <property type="match status" value="1"/>
</dbReference>
<dbReference type="AlphaFoldDB" id="A0A1G9GMY7"/>
<dbReference type="Gene3D" id="3.30.450.20">
    <property type="entry name" value="PAS domain"/>
    <property type="match status" value="1"/>
</dbReference>
<dbReference type="CDD" id="cd00082">
    <property type="entry name" value="HisKA"/>
    <property type="match status" value="1"/>
</dbReference>
<evidence type="ECO:0000256" key="2">
    <source>
        <dbReference type="ARBA" id="ARBA00012438"/>
    </source>
</evidence>
<gene>
    <name evidence="10" type="ORF">SAMN04515672_4570</name>
</gene>
<keyword evidence="4" id="KW-0808">Transferase</keyword>
<sequence length="620" mass="67635">MVVTCTAPYRKRGDRRSTATEPKRRVVRQGGGSGVTVIQGFEPYLWLNVVGVVLFSVIAVVAWRHREQPAGLPLVVFSLASAGWAIVPDLAFVALGIGWVYWGTILGYVFIDLLVVAWLYIAVEYSSRELALLPPMAPVLVAVPLLDQLVQWTNPQHGLFYATLEVVEPGPLFYVHALLATLAIVTGLALVLDEYRRSRGIYRRQALAMAWAMGLFVLTAVAYITDLAPGGSSAFSIAGPVVGGVFLWALFYADFLEVAPVARQTLVDSMGDGVVALDTQGRIIELNRAAQTVLEVDSDVVGHPGDPVFDTFPVLRDHVGSGVETTTDCTVERIGETRHYDLRISPVYTDPRTLSGRLMGRPEEYVGDVVAIRDVTDGRRKELALERTNRQLDQFTRFVSHDLRSPLGIASSYLEFAQETGDDEDFEAVRNRLERMDTILDELLELARLHGKSVEREPCQLATVARSAWDHVDTTGASLALADDQTLSADDAYLHNVFENLFRNAVEHGSTSLDSQARQDGVEHSTTSSRPQADDGLEHDSETVTIEVGALEGGTGFYVADDGPGIPAEMETAVLEQGYSTKEDGTGLGLSIVQTIVDAHGWSLCVTESENGGARFEIET</sequence>
<evidence type="ECO:0000313" key="10">
    <source>
        <dbReference type="EMBL" id="SDL02026.1"/>
    </source>
</evidence>
<evidence type="ECO:0000256" key="1">
    <source>
        <dbReference type="ARBA" id="ARBA00000085"/>
    </source>
</evidence>
<feature type="region of interest" description="Disordered" evidence="7">
    <location>
        <begin position="512"/>
        <end position="540"/>
    </location>
</feature>
<feature type="transmembrane region" description="Helical" evidence="8">
    <location>
        <begin position="99"/>
        <end position="123"/>
    </location>
</feature>
<dbReference type="PRINTS" id="PR00344">
    <property type="entry name" value="BCTRLSENSOR"/>
</dbReference>
<feature type="transmembrane region" description="Helical" evidence="8">
    <location>
        <begin position="44"/>
        <end position="63"/>
    </location>
</feature>
<dbReference type="Pfam" id="PF00512">
    <property type="entry name" value="HisKA"/>
    <property type="match status" value="1"/>
</dbReference>
<feature type="domain" description="Histidine kinase" evidence="9">
    <location>
        <begin position="398"/>
        <end position="620"/>
    </location>
</feature>
<dbReference type="InterPro" id="IPR035965">
    <property type="entry name" value="PAS-like_dom_sf"/>
</dbReference>
<protein>
    <recommendedName>
        <fullName evidence="2">histidine kinase</fullName>
        <ecNumber evidence="2">2.7.13.3</ecNumber>
    </recommendedName>
</protein>
<dbReference type="Gene3D" id="1.10.287.130">
    <property type="match status" value="1"/>
</dbReference>
<dbReference type="PANTHER" id="PTHR43711">
    <property type="entry name" value="TWO-COMPONENT HISTIDINE KINASE"/>
    <property type="match status" value="1"/>
</dbReference>
<dbReference type="InterPro" id="IPR004358">
    <property type="entry name" value="Sig_transdc_His_kin-like_C"/>
</dbReference>
<dbReference type="PANTHER" id="PTHR43711:SF1">
    <property type="entry name" value="HISTIDINE KINASE 1"/>
    <property type="match status" value="1"/>
</dbReference>
<dbReference type="Gene3D" id="3.30.565.10">
    <property type="entry name" value="Histidine kinase-like ATPase, C-terminal domain"/>
    <property type="match status" value="1"/>
</dbReference>
<keyword evidence="8" id="KW-1133">Transmembrane helix</keyword>
<dbReference type="InterPro" id="IPR000014">
    <property type="entry name" value="PAS"/>
</dbReference>
<dbReference type="CDD" id="cd00075">
    <property type="entry name" value="HATPase"/>
    <property type="match status" value="1"/>
</dbReference>
<dbReference type="Pfam" id="PF02518">
    <property type="entry name" value="HATPase_c"/>
    <property type="match status" value="1"/>
</dbReference>
<feature type="transmembrane region" description="Helical" evidence="8">
    <location>
        <begin position="204"/>
        <end position="225"/>
    </location>
</feature>
<dbReference type="InterPro" id="IPR050736">
    <property type="entry name" value="Sensor_HK_Regulatory"/>
</dbReference>
<evidence type="ECO:0000256" key="5">
    <source>
        <dbReference type="ARBA" id="ARBA00022777"/>
    </source>
</evidence>
<dbReference type="STRING" id="1095776.SAMN04515672_4570"/>
<dbReference type="EC" id="2.7.13.3" evidence="2"/>
<keyword evidence="8" id="KW-0472">Membrane</keyword>
<dbReference type="InterPro" id="IPR003661">
    <property type="entry name" value="HisK_dim/P_dom"/>
</dbReference>
<feature type="transmembrane region" description="Helical" evidence="8">
    <location>
        <begin position="130"/>
        <end position="152"/>
    </location>
</feature>
<evidence type="ECO:0000259" key="9">
    <source>
        <dbReference type="PROSITE" id="PS50109"/>
    </source>
</evidence>
<organism evidence="10 11">
    <name type="scientific">Natronorubrum texcoconense</name>
    <dbReference type="NCBI Taxonomy" id="1095776"/>
    <lineage>
        <taxon>Archaea</taxon>
        <taxon>Methanobacteriati</taxon>
        <taxon>Methanobacteriota</taxon>
        <taxon>Stenosarchaea group</taxon>
        <taxon>Halobacteria</taxon>
        <taxon>Halobacteriales</taxon>
        <taxon>Natrialbaceae</taxon>
        <taxon>Natronorubrum</taxon>
    </lineage>
</organism>
<name>A0A1G9GMY7_9EURY</name>
<keyword evidence="3" id="KW-0597">Phosphoprotein</keyword>
<dbReference type="SMART" id="SM00388">
    <property type="entry name" value="HisKA"/>
    <property type="match status" value="1"/>
</dbReference>
<dbReference type="InterPro" id="IPR036890">
    <property type="entry name" value="HATPase_C_sf"/>
</dbReference>
<keyword evidence="6" id="KW-0902">Two-component regulatory system</keyword>
<keyword evidence="5 10" id="KW-0418">Kinase</keyword>
<dbReference type="InterPro" id="IPR005467">
    <property type="entry name" value="His_kinase_dom"/>
</dbReference>
<keyword evidence="8" id="KW-0812">Transmembrane</keyword>
<evidence type="ECO:0000256" key="8">
    <source>
        <dbReference type="SAM" id="Phobius"/>
    </source>
</evidence>
<dbReference type="EMBL" id="FNFE01000009">
    <property type="protein sequence ID" value="SDL02026.1"/>
    <property type="molecule type" value="Genomic_DNA"/>
</dbReference>